<evidence type="ECO:0000313" key="3">
    <source>
        <dbReference type="Proteomes" id="UP000224567"/>
    </source>
</evidence>
<organism evidence="2 3">
    <name type="scientific">Capsicum baccatum</name>
    <name type="common">Peruvian pepper</name>
    <dbReference type="NCBI Taxonomy" id="33114"/>
    <lineage>
        <taxon>Eukaryota</taxon>
        <taxon>Viridiplantae</taxon>
        <taxon>Streptophyta</taxon>
        <taxon>Embryophyta</taxon>
        <taxon>Tracheophyta</taxon>
        <taxon>Spermatophyta</taxon>
        <taxon>Magnoliopsida</taxon>
        <taxon>eudicotyledons</taxon>
        <taxon>Gunneridae</taxon>
        <taxon>Pentapetalae</taxon>
        <taxon>asterids</taxon>
        <taxon>lamiids</taxon>
        <taxon>Solanales</taxon>
        <taxon>Solanaceae</taxon>
        <taxon>Solanoideae</taxon>
        <taxon>Capsiceae</taxon>
        <taxon>Capsicum</taxon>
    </lineage>
</organism>
<dbReference type="Pfam" id="PF08244">
    <property type="entry name" value="Glyco_hydro_32C"/>
    <property type="match status" value="1"/>
</dbReference>
<keyword evidence="3" id="KW-1185">Reference proteome</keyword>
<dbReference type="PANTHER" id="PTHR31953">
    <property type="entry name" value="BETA-FRUCTOFURANOSIDASE, INSOLUBLE ISOENZYME CWINV1-RELATED"/>
    <property type="match status" value="1"/>
</dbReference>
<dbReference type="Proteomes" id="UP000224567">
    <property type="component" value="Unassembled WGS sequence"/>
</dbReference>
<evidence type="ECO:0000313" key="2">
    <source>
        <dbReference type="EMBL" id="PHT29386.1"/>
    </source>
</evidence>
<reference evidence="3" key="2">
    <citation type="journal article" date="2017" name="J. Anim. Genet.">
        <title>Multiple reference genome sequences of hot pepper reveal the massive evolution of plant disease resistance genes by retroduplication.</title>
        <authorList>
            <person name="Kim S."/>
            <person name="Park J."/>
            <person name="Yeom S.-I."/>
            <person name="Kim Y.-M."/>
            <person name="Seo E."/>
            <person name="Kim K.-T."/>
            <person name="Kim M.-S."/>
            <person name="Lee J.M."/>
            <person name="Cheong K."/>
            <person name="Shin H.-S."/>
            <person name="Kim S.-B."/>
            <person name="Han K."/>
            <person name="Lee J."/>
            <person name="Park M."/>
            <person name="Lee H.-A."/>
            <person name="Lee H.-Y."/>
            <person name="Lee Y."/>
            <person name="Oh S."/>
            <person name="Lee J.H."/>
            <person name="Choi E."/>
            <person name="Choi E."/>
            <person name="Lee S.E."/>
            <person name="Jeon J."/>
            <person name="Kim H."/>
            <person name="Choi G."/>
            <person name="Song H."/>
            <person name="Lee J."/>
            <person name="Lee S.-C."/>
            <person name="Kwon J.-K."/>
            <person name="Lee H.-Y."/>
            <person name="Koo N."/>
            <person name="Hong Y."/>
            <person name="Kim R.W."/>
            <person name="Kang W.-H."/>
            <person name="Huh J.H."/>
            <person name="Kang B.-C."/>
            <person name="Yang T.-J."/>
            <person name="Lee Y.-H."/>
            <person name="Bennetzen J.L."/>
            <person name="Choi D."/>
        </authorList>
    </citation>
    <scope>NUCLEOTIDE SEQUENCE [LARGE SCALE GENOMIC DNA]</scope>
    <source>
        <strain evidence="3">cv. PBC81</strain>
    </source>
</reference>
<proteinExistence type="predicted"/>
<sequence>MKLIYSGKKEKKWVGVFQKRNHGKSIKGRPINPPIPLKSPILLILFLFGLGQMKSDAKFQPYSQCFQERFLKVRSGTRFFIKVQEGGQGIPRRIWLEKSGNQLLQWPIVEIEKLRINPVVEDNTALMPGSVREISGVDATQADVEMSFSAKTLEDAEKWEGNWTNPQQVCSIIGASVKGLPHTCLLVIMTKPLCGTFLNVDPLQEKLSLRTLIDHSIVESFGGEGKACITARVYPTNSAVDGATHLYFFNNGSQSIHISKFTAWTMKSAQIN</sequence>
<dbReference type="OrthoDB" id="1930580at2759"/>
<dbReference type="Gene3D" id="2.60.120.560">
    <property type="entry name" value="Exo-inulinase, domain 1"/>
    <property type="match status" value="2"/>
</dbReference>
<dbReference type="InterPro" id="IPR013189">
    <property type="entry name" value="Glyco_hydro_32_C"/>
</dbReference>
<protein>
    <recommendedName>
        <fullName evidence="1">Glycosyl hydrolase family 32 C-terminal domain-containing protein</fullName>
    </recommendedName>
</protein>
<dbReference type="InterPro" id="IPR013320">
    <property type="entry name" value="ConA-like_dom_sf"/>
</dbReference>
<evidence type="ECO:0000259" key="1">
    <source>
        <dbReference type="Pfam" id="PF08244"/>
    </source>
</evidence>
<name>A0A2G2V8T7_CAPBA</name>
<reference evidence="2 3" key="1">
    <citation type="journal article" date="2017" name="Genome Biol.">
        <title>New reference genome sequences of hot pepper reveal the massive evolution of plant disease-resistance genes by retroduplication.</title>
        <authorList>
            <person name="Kim S."/>
            <person name="Park J."/>
            <person name="Yeom S.I."/>
            <person name="Kim Y.M."/>
            <person name="Seo E."/>
            <person name="Kim K.T."/>
            <person name="Kim M.S."/>
            <person name="Lee J.M."/>
            <person name="Cheong K."/>
            <person name="Shin H.S."/>
            <person name="Kim S.B."/>
            <person name="Han K."/>
            <person name="Lee J."/>
            <person name="Park M."/>
            <person name="Lee H.A."/>
            <person name="Lee H.Y."/>
            <person name="Lee Y."/>
            <person name="Oh S."/>
            <person name="Lee J.H."/>
            <person name="Choi E."/>
            <person name="Choi E."/>
            <person name="Lee S.E."/>
            <person name="Jeon J."/>
            <person name="Kim H."/>
            <person name="Choi G."/>
            <person name="Song H."/>
            <person name="Lee J."/>
            <person name="Lee S.C."/>
            <person name="Kwon J.K."/>
            <person name="Lee H.Y."/>
            <person name="Koo N."/>
            <person name="Hong Y."/>
            <person name="Kim R.W."/>
            <person name="Kang W.H."/>
            <person name="Huh J.H."/>
            <person name="Kang B.C."/>
            <person name="Yang T.J."/>
            <person name="Lee Y.H."/>
            <person name="Bennetzen J.L."/>
            <person name="Choi D."/>
        </authorList>
    </citation>
    <scope>NUCLEOTIDE SEQUENCE [LARGE SCALE GENOMIC DNA]</scope>
    <source>
        <strain evidence="3">cv. PBC81</strain>
    </source>
</reference>
<dbReference type="AlphaFoldDB" id="A0A2G2V8T7"/>
<feature type="domain" description="Glycosyl hydrolase family 32 C-terminal" evidence="1">
    <location>
        <begin position="200"/>
        <end position="264"/>
    </location>
</feature>
<dbReference type="STRING" id="33114.A0A2G2V8T7"/>
<dbReference type="SUPFAM" id="SSF49899">
    <property type="entry name" value="Concanavalin A-like lectins/glucanases"/>
    <property type="match status" value="1"/>
</dbReference>
<dbReference type="EMBL" id="MLFT02000115">
    <property type="protein sequence ID" value="PHT29386.1"/>
    <property type="molecule type" value="Genomic_DNA"/>
</dbReference>
<accession>A0A2G2V8T7</accession>
<gene>
    <name evidence="2" type="ORF">CQW23_30985</name>
</gene>
<dbReference type="InterPro" id="IPR050551">
    <property type="entry name" value="Fructan_Metab_Enzymes"/>
</dbReference>
<comment type="caution">
    <text evidence="2">The sequence shown here is derived from an EMBL/GenBank/DDBJ whole genome shotgun (WGS) entry which is preliminary data.</text>
</comment>